<accession>A0A975C121</accession>
<keyword evidence="2" id="KW-1133">Transmembrane helix</keyword>
<evidence type="ECO:0000256" key="1">
    <source>
        <dbReference type="SAM" id="MobiDB-lite"/>
    </source>
</evidence>
<feature type="compositionally biased region" description="Basic and acidic residues" evidence="1">
    <location>
        <begin position="1"/>
        <end position="11"/>
    </location>
</feature>
<dbReference type="EMBL" id="CP062222">
    <property type="protein sequence ID" value="QTC89805.1"/>
    <property type="molecule type" value="Genomic_DNA"/>
</dbReference>
<proteinExistence type="predicted"/>
<evidence type="ECO:0000256" key="2">
    <source>
        <dbReference type="SAM" id="Phobius"/>
    </source>
</evidence>
<gene>
    <name evidence="3" type="ORF">IFJ75_10855</name>
</gene>
<dbReference type="AlphaFoldDB" id="A0A975C121"/>
<organism evidence="3 4">
    <name type="scientific">Brevundimonas goettingensis</name>
    <dbReference type="NCBI Taxonomy" id="2774190"/>
    <lineage>
        <taxon>Bacteria</taxon>
        <taxon>Pseudomonadati</taxon>
        <taxon>Pseudomonadota</taxon>
        <taxon>Alphaproteobacteria</taxon>
        <taxon>Caulobacterales</taxon>
        <taxon>Caulobacteraceae</taxon>
        <taxon>Brevundimonas</taxon>
    </lineage>
</organism>
<reference evidence="3" key="1">
    <citation type="submission" date="2020-09" db="EMBL/GenBank/DDBJ databases">
        <title>Brevundimonas sp. LVF2 isolated from a puddle in Goettingen, Germany.</title>
        <authorList>
            <person name="Friedrich I."/>
            <person name="Klassen A."/>
            <person name="Hannes N."/>
            <person name="Schneider D."/>
            <person name="Hertel R."/>
            <person name="Daniel R."/>
        </authorList>
    </citation>
    <scope>NUCLEOTIDE SEQUENCE</scope>
    <source>
        <strain evidence="3">LVF2</strain>
    </source>
</reference>
<keyword evidence="2" id="KW-0472">Membrane</keyword>
<dbReference type="Proteomes" id="UP000663918">
    <property type="component" value="Chromosome"/>
</dbReference>
<name>A0A975C121_9CAUL</name>
<dbReference type="KEGG" id="bgoe:IFJ75_10855"/>
<keyword evidence="4" id="KW-1185">Reference proteome</keyword>
<evidence type="ECO:0008006" key="5">
    <source>
        <dbReference type="Google" id="ProtNLM"/>
    </source>
</evidence>
<evidence type="ECO:0000313" key="3">
    <source>
        <dbReference type="EMBL" id="QTC89805.1"/>
    </source>
</evidence>
<sequence length="204" mass="22417">MDDRSNGDDVKRTRRRRRSGGSSGRGLTTASSVLQHPAVSRVAPLVMGAAAVLYVVGSAGWIYHSSNTIGELWRGLSKIDTRYIAGPPTREEGPRWIYDQGETSRTLVFNDRGEVESIHCLTRGAASAACAPFLGVGINRTENEVWTALGAPDQQRYYGETKVITYNGLGVEFTLERYTVKGIARVPKRNAGLTAIQWLRTMFP</sequence>
<evidence type="ECO:0000313" key="4">
    <source>
        <dbReference type="Proteomes" id="UP000663918"/>
    </source>
</evidence>
<dbReference type="RefSeq" id="WP_207868083.1">
    <property type="nucleotide sequence ID" value="NZ_CP062222.1"/>
</dbReference>
<protein>
    <recommendedName>
        <fullName evidence="5">Transmembrane protein</fullName>
    </recommendedName>
</protein>
<keyword evidence="2" id="KW-0812">Transmembrane</keyword>
<feature type="region of interest" description="Disordered" evidence="1">
    <location>
        <begin position="1"/>
        <end position="31"/>
    </location>
</feature>
<feature type="transmembrane region" description="Helical" evidence="2">
    <location>
        <begin position="42"/>
        <end position="64"/>
    </location>
</feature>